<gene>
    <name evidence="6" type="ORF">FHS21_002686</name>
</gene>
<comment type="function">
    <text evidence="4">Involved in the assembly process of the P-ring formation. It may associate with FlgF on the rod constituting a structure essential for the P-ring assembly or may act as a modulator protein for the P-ring assembly.</text>
</comment>
<dbReference type="PANTHER" id="PTHR36307">
    <property type="entry name" value="FLAGELLA BASAL BODY P-RING FORMATION PROTEIN FLGA"/>
    <property type="match status" value="1"/>
</dbReference>
<dbReference type="CDD" id="cd11614">
    <property type="entry name" value="SAF_CpaB_FlgA_like"/>
    <property type="match status" value="1"/>
</dbReference>
<dbReference type="SMART" id="SM00858">
    <property type="entry name" value="SAF"/>
    <property type="match status" value="1"/>
</dbReference>
<proteinExistence type="inferred from homology"/>
<evidence type="ECO:0000256" key="2">
    <source>
        <dbReference type="ARBA" id="ARBA00022729"/>
    </source>
</evidence>
<evidence type="ECO:0000256" key="4">
    <source>
        <dbReference type="RuleBase" id="RU362063"/>
    </source>
</evidence>
<dbReference type="NCBIfam" id="TIGR03170">
    <property type="entry name" value="flgA_cterm"/>
    <property type="match status" value="1"/>
</dbReference>
<dbReference type="GO" id="GO:0044780">
    <property type="term" value="P:bacterial-type flagellum assembly"/>
    <property type="evidence" value="ECO:0007669"/>
    <property type="project" value="InterPro"/>
</dbReference>
<reference evidence="6 7" key="1">
    <citation type="submission" date="2020-08" db="EMBL/GenBank/DDBJ databases">
        <title>Genomic Encyclopedia of Type Strains, Phase III (KMG-III): the genomes of soil and plant-associated and newly described type strains.</title>
        <authorList>
            <person name="Whitman W."/>
        </authorList>
    </citation>
    <scope>NUCLEOTIDE SEQUENCE [LARGE SCALE GENOMIC DNA]</scope>
    <source>
        <strain evidence="6 7">CECT 7015</strain>
    </source>
</reference>
<accession>A0A839UC62</accession>
<evidence type="ECO:0000256" key="1">
    <source>
        <dbReference type="ARBA" id="ARBA00004418"/>
    </source>
</evidence>
<dbReference type="InterPro" id="IPR039246">
    <property type="entry name" value="Flagellar_FlgA"/>
</dbReference>
<dbReference type="EMBL" id="JACHXN010000007">
    <property type="protein sequence ID" value="MBB3146271.1"/>
    <property type="molecule type" value="Genomic_DNA"/>
</dbReference>
<comment type="subcellular location">
    <subcellularLocation>
        <location evidence="1 4">Periplasm</location>
    </subcellularLocation>
</comment>
<dbReference type="PANTHER" id="PTHR36307:SF1">
    <property type="entry name" value="FLAGELLA BASAL BODY P-RING FORMATION PROTEIN FLGA"/>
    <property type="match status" value="1"/>
</dbReference>
<sequence length="161" mass="17020">MMKVATYSAKNIIRIVALAGCVWPFAFAAYADRIAFLVPSQIIYPGEIIGGTGLHEKYFTIRASAAGQYVLSSQQLVGKVARRTLLPGQPILVNALNEPDLVERGVPVALVYSTGTLVITAKGSPMEAGHAGDFIKVRNMDSGIIVSGTVLADGSIQVGMQ</sequence>
<organism evidence="6 7">
    <name type="scientific">Phyllobacterium trifolii</name>
    <dbReference type="NCBI Taxonomy" id="300193"/>
    <lineage>
        <taxon>Bacteria</taxon>
        <taxon>Pseudomonadati</taxon>
        <taxon>Pseudomonadota</taxon>
        <taxon>Alphaproteobacteria</taxon>
        <taxon>Hyphomicrobiales</taxon>
        <taxon>Phyllobacteriaceae</taxon>
        <taxon>Phyllobacterium</taxon>
    </lineage>
</organism>
<dbReference type="GO" id="GO:0042597">
    <property type="term" value="C:periplasmic space"/>
    <property type="evidence" value="ECO:0007669"/>
    <property type="project" value="UniProtKB-SubCell"/>
</dbReference>
<evidence type="ECO:0000256" key="3">
    <source>
        <dbReference type="ARBA" id="ARBA00022764"/>
    </source>
</evidence>
<protein>
    <recommendedName>
        <fullName evidence="4">Flagella basal body P-ring formation protein FlgA</fullName>
    </recommendedName>
</protein>
<keyword evidence="6" id="KW-0969">Cilium</keyword>
<dbReference type="InterPro" id="IPR017585">
    <property type="entry name" value="SAF_FlgA"/>
</dbReference>
<keyword evidence="6" id="KW-0966">Cell projection</keyword>
<dbReference type="AlphaFoldDB" id="A0A839UC62"/>
<evidence type="ECO:0000259" key="5">
    <source>
        <dbReference type="SMART" id="SM00858"/>
    </source>
</evidence>
<comment type="similarity">
    <text evidence="4">Belongs to the FlgA family.</text>
</comment>
<dbReference type="InterPro" id="IPR013974">
    <property type="entry name" value="SAF"/>
</dbReference>
<evidence type="ECO:0000313" key="6">
    <source>
        <dbReference type="EMBL" id="MBB3146271.1"/>
    </source>
</evidence>
<dbReference type="Proteomes" id="UP000554520">
    <property type="component" value="Unassembled WGS sequence"/>
</dbReference>
<dbReference type="Pfam" id="PF13144">
    <property type="entry name" value="ChapFlgA"/>
    <property type="match status" value="1"/>
</dbReference>
<keyword evidence="3 4" id="KW-0574">Periplasm</keyword>
<keyword evidence="2" id="KW-0732">Signal</keyword>
<name>A0A839UC62_9HYPH</name>
<dbReference type="Gene3D" id="3.90.1210.10">
    <property type="entry name" value="Antifreeze-like/N-acetylneuraminic acid synthase C-terminal domain"/>
    <property type="match status" value="1"/>
</dbReference>
<feature type="domain" description="SAF" evidence="5">
    <location>
        <begin position="34"/>
        <end position="97"/>
    </location>
</feature>
<evidence type="ECO:0000313" key="7">
    <source>
        <dbReference type="Proteomes" id="UP000554520"/>
    </source>
</evidence>
<comment type="caution">
    <text evidence="6">The sequence shown here is derived from an EMBL/GenBank/DDBJ whole genome shotgun (WGS) entry which is preliminary data.</text>
</comment>
<keyword evidence="6" id="KW-0282">Flagellum</keyword>
<dbReference type="Gene3D" id="2.30.30.760">
    <property type="match status" value="1"/>
</dbReference>
<keyword evidence="7" id="KW-1185">Reference proteome</keyword>
<keyword evidence="4" id="KW-1005">Bacterial flagellum biogenesis</keyword>